<comment type="similarity">
    <text evidence="3">Belongs to the TmcAL family.</text>
</comment>
<keyword evidence="3" id="KW-0067">ATP-binding</keyword>
<dbReference type="HAMAP" id="MF_01539">
    <property type="entry name" value="TmcAL"/>
    <property type="match status" value="1"/>
</dbReference>
<dbReference type="PANTHER" id="PTHR37825">
    <property type="entry name" value="TRNA(MET) CYTIDINE ACETATE LIGASE"/>
    <property type="match status" value="1"/>
</dbReference>
<keyword evidence="2 3" id="KW-0819">tRNA processing</keyword>
<keyword evidence="3" id="KW-0820">tRNA-binding</keyword>
<organism evidence="4 5">
    <name type="scientific">Sporolactobacillus kofuensis</name>
    <dbReference type="NCBI Taxonomy" id="269672"/>
    <lineage>
        <taxon>Bacteria</taxon>
        <taxon>Bacillati</taxon>
        <taxon>Bacillota</taxon>
        <taxon>Bacilli</taxon>
        <taxon>Bacillales</taxon>
        <taxon>Sporolactobacillaceae</taxon>
        <taxon>Sporolactobacillus</taxon>
    </lineage>
</organism>
<dbReference type="InterPro" id="IPR008513">
    <property type="entry name" value="tRNA(Met)_cyd_acetate_ligase"/>
</dbReference>
<feature type="binding site" evidence="3">
    <location>
        <begin position="7"/>
        <end position="20"/>
    </location>
    <ligand>
        <name>ATP</name>
        <dbReference type="ChEBI" id="CHEBI:30616"/>
    </ligand>
</feature>
<dbReference type="EC" id="6.3.4.-" evidence="3"/>
<gene>
    <name evidence="3" type="primary">tmcAL</name>
    <name evidence="4" type="ORF">ACFP7A_03130</name>
</gene>
<dbReference type="Gene3D" id="3.40.50.620">
    <property type="entry name" value="HUPs"/>
    <property type="match status" value="1"/>
</dbReference>
<dbReference type="InterPro" id="IPR014729">
    <property type="entry name" value="Rossmann-like_a/b/a_fold"/>
</dbReference>
<dbReference type="PANTHER" id="PTHR37825:SF1">
    <property type="entry name" value="TRNA(MET) CYTIDINE ACETATE LIGASE"/>
    <property type="match status" value="1"/>
</dbReference>
<proteinExistence type="inferred from homology"/>
<comment type="caution">
    <text evidence="3">Lacks conserved residue(s) required for the propagation of feature annotation.</text>
</comment>
<keyword evidence="3" id="KW-0547">Nucleotide-binding</keyword>
<dbReference type="NCBIfam" id="NF010191">
    <property type="entry name" value="PRK13670.1"/>
    <property type="match status" value="1"/>
</dbReference>
<name>A0ABW1WEP7_9BACL</name>
<keyword evidence="3" id="KW-0694">RNA-binding</keyword>
<protein>
    <recommendedName>
        <fullName evidence="3">tRNA(Met) cytidine acetate ligase</fullName>
        <ecNumber evidence="3">6.3.4.-</ecNumber>
    </recommendedName>
</protein>
<dbReference type="RefSeq" id="WP_253051962.1">
    <property type="nucleotide sequence ID" value="NZ_JAMXWN010000001.1"/>
</dbReference>
<comment type="catalytic activity">
    <reaction evidence="3">
        <text>cytidine(34) in elongator tRNA(Met) + acetate + ATP = N(4)-acetylcytidine(34) in elongator tRNA(Met) + AMP + diphosphate</text>
        <dbReference type="Rhea" id="RHEA:58144"/>
        <dbReference type="Rhea" id="RHEA-COMP:10693"/>
        <dbReference type="Rhea" id="RHEA-COMP:10694"/>
        <dbReference type="ChEBI" id="CHEBI:30089"/>
        <dbReference type="ChEBI" id="CHEBI:30616"/>
        <dbReference type="ChEBI" id="CHEBI:33019"/>
        <dbReference type="ChEBI" id="CHEBI:74900"/>
        <dbReference type="ChEBI" id="CHEBI:82748"/>
        <dbReference type="ChEBI" id="CHEBI:456215"/>
    </reaction>
</comment>
<accession>A0ABW1WEP7</accession>
<evidence type="ECO:0000256" key="3">
    <source>
        <dbReference type="HAMAP-Rule" id="MF_01539"/>
    </source>
</evidence>
<evidence type="ECO:0000256" key="2">
    <source>
        <dbReference type="ARBA" id="ARBA00022694"/>
    </source>
</evidence>
<reference evidence="5" key="1">
    <citation type="journal article" date="2019" name="Int. J. Syst. Evol. Microbiol.">
        <title>The Global Catalogue of Microorganisms (GCM) 10K type strain sequencing project: providing services to taxonomists for standard genome sequencing and annotation.</title>
        <authorList>
            <consortium name="The Broad Institute Genomics Platform"/>
            <consortium name="The Broad Institute Genome Sequencing Center for Infectious Disease"/>
            <person name="Wu L."/>
            <person name="Ma J."/>
        </authorList>
    </citation>
    <scope>NUCLEOTIDE SEQUENCE [LARGE SCALE GENOMIC DNA]</scope>
    <source>
        <strain evidence="5">CCUG 42001</strain>
    </source>
</reference>
<dbReference type="Proteomes" id="UP001596267">
    <property type="component" value="Unassembled WGS sequence"/>
</dbReference>
<keyword evidence="1 3" id="KW-0436">Ligase</keyword>
<dbReference type="EMBL" id="JBHSTQ010000002">
    <property type="protein sequence ID" value="MFC6385585.1"/>
    <property type="molecule type" value="Genomic_DNA"/>
</dbReference>
<keyword evidence="3" id="KW-0963">Cytoplasm</keyword>
<keyword evidence="5" id="KW-1185">Reference proteome</keyword>
<comment type="function">
    <text evidence="3">Catalyzes the formation of N(4)-acetylcytidine (ac(4)C) at the wobble position of elongator tRNA(Met), using acetate and ATP as substrates. First activates an acetate ion to form acetyladenylate (Ac-AMP) and then transfers the acetyl group to tRNA to form ac(4)C34.</text>
</comment>
<evidence type="ECO:0000256" key="1">
    <source>
        <dbReference type="ARBA" id="ARBA00022598"/>
    </source>
</evidence>
<feature type="binding site" evidence="3">
    <location>
        <position position="164"/>
    </location>
    <ligand>
        <name>ATP</name>
        <dbReference type="ChEBI" id="CHEBI:30616"/>
    </ligand>
</feature>
<evidence type="ECO:0000313" key="4">
    <source>
        <dbReference type="EMBL" id="MFC6385585.1"/>
    </source>
</evidence>
<sequence>MIIAGIIAEYNPFHNGHLYQLNRLRETLHPDLVVVVMSGDFLQRGEPALVSKWTRTKMALQSGIDLIVELPFVYAVGKADTFARGAVALLDQLGVTHLFFSSECGQIEPFQNTLSLIQGHQDIYSMQLAHAMSQGLSYPNAHAAAYRFIAKNDPRELVDLAQPNNSLGFHYLKAIEQRNSAMIPLTMKRYETEHNDRTFEKDASVASASSIRRHLLEGAALQAIKNKIPHATCTALKNAQETYGYASWERFFPFLKYKLLSMNTDRLSEIYEIEEGIEFRLLACIRSAHSFHDFITSVKTKRYTWARLQRLAVHILTDTLKSEAKPLALNQEPDSIRLLGMNRDGQAYLALIRKKMEIPILSKIRNHRSKMLEQDIKAAQIYDYLVALGHTSHPFTETGHPPVRYDAHQKSFLGDSD</sequence>
<dbReference type="Pfam" id="PF05636">
    <property type="entry name" value="HIGH_NTase1"/>
    <property type="match status" value="1"/>
</dbReference>
<dbReference type="SUPFAM" id="SSF52374">
    <property type="entry name" value="Nucleotidylyl transferase"/>
    <property type="match status" value="1"/>
</dbReference>
<evidence type="ECO:0000313" key="5">
    <source>
        <dbReference type="Proteomes" id="UP001596267"/>
    </source>
</evidence>
<comment type="subcellular location">
    <subcellularLocation>
        <location evidence="3">Cytoplasm</location>
    </subcellularLocation>
</comment>
<feature type="binding site" evidence="3">
    <location>
        <position position="189"/>
    </location>
    <ligand>
        <name>ATP</name>
        <dbReference type="ChEBI" id="CHEBI:30616"/>
    </ligand>
</feature>
<comment type="caution">
    <text evidence="4">The sequence shown here is derived from an EMBL/GenBank/DDBJ whole genome shotgun (WGS) entry which is preliminary data.</text>
</comment>